<organism evidence="2 3">
    <name type="scientific">Nocardioides jiangsuensis</name>
    <dbReference type="NCBI Taxonomy" id="2866161"/>
    <lineage>
        <taxon>Bacteria</taxon>
        <taxon>Bacillati</taxon>
        <taxon>Actinomycetota</taxon>
        <taxon>Actinomycetes</taxon>
        <taxon>Propionibacteriales</taxon>
        <taxon>Nocardioidaceae</taxon>
        <taxon>Nocardioides</taxon>
    </lineage>
</organism>
<dbReference type="Pfam" id="PF07332">
    <property type="entry name" value="Phage_holin_3_6"/>
    <property type="match status" value="1"/>
</dbReference>
<sequence>MTPQQSTVATVTEEEPTIGRLVADASRDISSLIQNEIALAKSELKVSVKAGGTGAGLFAGAAFVGVLAIIMLSVAFAYFLHMTGLDLAWCFLIVFGAYLLIAALLGFLGMKKVKQVRAPERAIHQAQETKTLLQRK</sequence>
<evidence type="ECO:0000256" key="1">
    <source>
        <dbReference type="SAM" id="Phobius"/>
    </source>
</evidence>
<protein>
    <submittedName>
        <fullName evidence="2">Phage holin family protein</fullName>
    </submittedName>
</protein>
<dbReference type="InterPro" id="IPR009937">
    <property type="entry name" value="Phage_holin_3_6"/>
</dbReference>
<keyword evidence="1" id="KW-0472">Membrane</keyword>
<keyword evidence="1" id="KW-1133">Transmembrane helix</keyword>
<name>A0ABS7RKN0_9ACTN</name>
<keyword evidence="3" id="KW-1185">Reference proteome</keyword>
<evidence type="ECO:0000313" key="2">
    <source>
        <dbReference type="EMBL" id="MBY9074395.1"/>
    </source>
</evidence>
<proteinExistence type="predicted"/>
<comment type="caution">
    <text evidence="2">The sequence shown here is derived from an EMBL/GenBank/DDBJ whole genome shotgun (WGS) entry which is preliminary data.</text>
</comment>
<keyword evidence="1" id="KW-0812">Transmembrane</keyword>
<dbReference type="EMBL" id="JAIEZQ010000001">
    <property type="protein sequence ID" value="MBY9074395.1"/>
    <property type="molecule type" value="Genomic_DNA"/>
</dbReference>
<feature type="transmembrane region" description="Helical" evidence="1">
    <location>
        <begin position="55"/>
        <end position="80"/>
    </location>
</feature>
<dbReference type="Proteomes" id="UP000754710">
    <property type="component" value="Unassembled WGS sequence"/>
</dbReference>
<reference evidence="2 3" key="1">
    <citation type="submission" date="2021-08" db="EMBL/GenBank/DDBJ databases">
        <title>Nocardioides bacterium WL0053 sp. nov., isolated from the sediment.</title>
        <authorList>
            <person name="Wang L."/>
            <person name="Zhang D."/>
            <person name="Zhang A."/>
        </authorList>
    </citation>
    <scope>NUCLEOTIDE SEQUENCE [LARGE SCALE GENOMIC DNA]</scope>
    <source>
        <strain evidence="2 3">WL0053</strain>
    </source>
</reference>
<evidence type="ECO:0000313" key="3">
    <source>
        <dbReference type="Proteomes" id="UP000754710"/>
    </source>
</evidence>
<gene>
    <name evidence="2" type="ORF">K1X13_06145</name>
</gene>
<feature type="transmembrane region" description="Helical" evidence="1">
    <location>
        <begin position="86"/>
        <end position="108"/>
    </location>
</feature>
<accession>A0ABS7RKN0</accession>